<dbReference type="Pfam" id="PF13386">
    <property type="entry name" value="DsbD_2"/>
    <property type="match status" value="1"/>
</dbReference>
<feature type="domain" description="Urease accessory protein UreH-like transmembrane" evidence="2">
    <location>
        <begin position="31"/>
        <end position="242"/>
    </location>
</feature>
<accession>A0A143DFH7</accession>
<feature type="transmembrane region" description="Helical" evidence="1">
    <location>
        <begin position="6"/>
        <end position="24"/>
    </location>
</feature>
<dbReference type="EMBL" id="CP014525">
    <property type="protein sequence ID" value="AMW35514.1"/>
    <property type="molecule type" value="Genomic_DNA"/>
</dbReference>
<keyword evidence="4" id="KW-1185">Reference proteome</keyword>
<dbReference type="RefSeq" id="WP_066136461.1">
    <property type="nucleotide sequence ID" value="NZ_CP014525.1"/>
</dbReference>
<feature type="transmembrane region" description="Helical" evidence="1">
    <location>
        <begin position="165"/>
        <end position="188"/>
    </location>
</feature>
<feature type="transmembrane region" description="Helical" evidence="1">
    <location>
        <begin position="194"/>
        <end position="219"/>
    </location>
</feature>
<keyword evidence="1" id="KW-0812">Transmembrane</keyword>
<dbReference type="STRING" id="1549855.AY555_03385"/>
<dbReference type="AlphaFoldDB" id="A0A143DFH7"/>
<organism evidence="3 4">
    <name type="scientific">Haematospirillum jordaniae</name>
    <dbReference type="NCBI Taxonomy" id="1549855"/>
    <lineage>
        <taxon>Bacteria</taxon>
        <taxon>Pseudomonadati</taxon>
        <taxon>Pseudomonadota</taxon>
        <taxon>Alphaproteobacteria</taxon>
        <taxon>Rhodospirillales</taxon>
        <taxon>Novispirillaceae</taxon>
        <taxon>Haematospirillum</taxon>
    </lineage>
</organism>
<keyword evidence="1" id="KW-0472">Membrane</keyword>
<evidence type="ECO:0000256" key="1">
    <source>
        <dbReference type="SAM" id="Phobius"/>
    </source>
</evidence>
<feature type="transmembrane region" description="Helical" evidence="1">
    <location>
        <begin position="86"/>
        <end position="104"/>
    </location>
</feature>
<name>A0A143DFH7_9PROT</name>
<dbReference type="OrthoDB" id="5574095at2"/>
<protein>
    <recommendedName>
        <fullName evidence="2">Urease accessory protein UreH-like transmembrane domain-containing protein</fullName>
    </recommendedName>
</protein>
<evidence type="ECO:0000313" key="4">
    <source>
        <dbReference type="Proteomes" id="UP000076066"/>
    </source>
</evidence>
<dbReference type="InterPro" id="IPR039447">
    <property type="entry name" value="UreH-like_TM_dom"/>
</dbReference>
<gene>
    <name evidence="3" type="ORF">AY555_03385</name>
</gene>
<evidence type="ECO:0000259" key="2">
    <source>
        <dbReference type="Pfam" id="PF13386"/>
    </source>
</evidence>
<feature type="transmembrane region" description="Helical" evidence="1">
    <location>
        <begin position="135"/>
        <end position="153"/>
    </location>
</feature>
<dbReference type="Proteomes" id="UP000076066">
    <property type="component" value="Chromosome"/>
</dbReference>
<feature type="transmembrane region" description="Helical" evidence="1">
    <location>
        <begin position="231"/>
        <end position="249"/>
    </location>
</feature>
<dbReference type="GeneID" id="53316192"/>
<dbReference type="KEGG" id="hjo:AY555_03385"/>
<feature type="transmembrane region" description="Helical" evidence="1">
    <location>
        <begin position="111"/>
        <end position="129"/>
    </location>
</feature>
<keyword evidence="1" id="KW-1133">Transmembrane helix</keyword>
<sequence length="261" mass="27025">MSGPDILSVLYGGVAHCSVVISGHAGLMGGLFMAGLAGGLTHCVGMCGPFVLSQVASGLEQIPVSQMREWHRLTGAALLPYHLGRATTYTALGAAGSGLAGYVVPTSVPGWVSAVLLMVAGFLFLGQALPRMRVSLVPVSSGALVTGFLSGFLDRLFMAPQGLRGYALGIVLGFMPCGLLYAALAAVLSTADPIVGAAGMFLFAMGTVPGLFMTGLAGYCAGMRWKQLVRIWAPVLMILNAVVLFWLAFRSLSGEGIQLPF</sequence>
<reference evidence="3 4" key="1">
    <citation type="submission" date="2016-02" db="EMBL/GenBank/DDBJ databases">
        <title>Complete Genome of H5569, the type strain of the newly described species Haematospirillium jordaniae.</title>
        <authorList>
            <person name="Nicholson A.C."/>
            <person name="Humrighouse B.W."/>
            <person name="Loparov V."/>
            <person name="McQuiston J.R."/>
        </authorList>
    </citation>
    <scope>NUCLEOTIDE SEQUENCE [LARGE SCALE GENOMIC DNA]</scope>
    <source>
        <strain evidence="3 4">H5569</strain>
    </source>
</reference>
<dbReference type="PANTHER" id="PTHR42208:SF1">
    <property type="entry name" value="HEAVY METAL TRANSPORTER"/>
    <property type="match status" value="1"/>
</dbReference>
<evidence type="ECO:0000313" key="3">
    <source>
        <dbReference type="EMBL" id="AMW35514.1"/>
    </source>
</evidence>
<dbReference type="PANTHER" id="PTHR42208">
    <property type="entry name" value="HEAVY METAL TRANSPORTER-RELATED"/>
    <property type="match status" value="1"/>
</dbReference>
<proteinExistence type="predicted"/>